<dbReference type="InterPro" id="IPR013108">
    <property type="entry name" value="Amidohydro_3"/>
</dbReference>
<gene>
    <name evidence="4" type="ORF">QBC46DRAFT_401085</name>
</gene>
<dbReference type="PANTHER" id="PTHR11113:SF14">
    <property type="entry name" value="N-ACETYLGLUCOSAMINE-6-PHOSPHATE DEACETYLASE"/>
    <property type="match status" value="1"/>
</dbReference>
<dbReference type="CDD" id="cd01309">
    <property type="entry name" value="Met_dep_hydrolase_C"/>
    <property type="match status" value="1"/>
</dbReference>
<keyword evidence="2" id="KW-1133">Transmembrane helix</keyword>
<feature type="transmembrane region" description="Helical" evidence="2">
    <location>
        <begin position="31"/>
        <end position="48"/>
    </location>
</feature>
<keyword evidence="5" id="KW-1185">Reference proteome</keyword>
<dbReference type="GO" id="GO:0008448">
    <property type="term" value="F:N-acetylglucosamine-6-phosphate deacetylase activity"/>
    <property type="evidence" value="ECO:0007669"/>
    <property type="project" value="TreeGrafter"/>
</dbReference>
<feature type="domain" description="Amidohydrolase 3" evidence="3">
    <location>
        <begin position="472"/>
        <end position="528"/>
    </location>
</feature>
<dbReference type="GO" id="GO:0006046">
    <property type="term" value="P:N-acetylglucosamine catabolic process"/>
    <property type="evidence" value="ECO:0007669"/>
    <property type="project" value="TreeGrafter"/>
</dbReference>
<protein>
    <recommendedName>
        <fullName evidence="3">Amidohydrolase 3 domain-containing protein</fullName>
    </recommendedName>
</protein>
<dbReference type="SUPFAM" id="SSF51556">
    <property type="entry name" value="Metallo-dependent hydrolases"/>
    <property type="match status" value="1"/>
</dbReference>
<organism evidence="4 5">
    <name type="scientific">Diplogelasinospora grovesii</name>
    <dbReference type="NCBI Taxonomy" id="303347"/>
    <lineage>
        <taxon>Eukaryota</taxon>
        <taxon>Fungi</taxon>
        <taxon>Dikarya</taxon>
        <taxon>Ascomycota</taxon>
        <taxon>Pezizomycotina</taxon>
        <taxon>Sordariomycetes</taxon>
        <taxon>Sordariomycetidae</taxon>
        <taxon>Sordariales</taxon>
        <taxon>Diplogelasinosporaceae</taxon>
        <taxon>Diplogelasinospora</taxon>
    </lineage>
</organism>
<reference evidence="5" key="1">
    <citation type="journal article" date="2023" name="Mol. Phylogenet. Evol.">
        <title>Genome-scale phylogeny and comparative genomics of the fungal order Sordariales.</title>
        <authorList>
            <person name="Hensen N."/>
            <person name="Bonometti L."/>
            <person name="Westerberg I."/>
            <person name="Brannstrom I.O."/>
            <person name="Guillou S."/>
            <person name="Cros-Aarteil S."/>
            <person name="Calhoun S."/>
            <person name="Haridas S."/>
            <person name="Kuo A."/>
            <person name="Mondo S."/>
            <person name="Pangilinan J."/>
            <person name="Riley R."/>
            <person name="LaButti K."/>
            <person name="Andreopoulos B."/>
            <person name="Lipzen A."/>
            <person name="Chen C."/>
            <person name="Yan M."/>
            <person name="Daum C."/>
            <person name="Ng V."/>
            <person name="Clum A."/>
            <person name="Steindorff A."/>
            <person name="Ohm R.A."/>
            <person name="Martin F."/>
            <person name="Silar P."/>
            <person name="Natvig D.O."/>
            <person name="Lalanne C."/>
            <person name="Gautier V."/>
            <person name="Ament-Velasquez S.L."/>
            <person name="Kruys A."/>
            <person name="Hutchinson M.I."/>
            <person name="Powell A.J."/>
            <person name="Barry K."/>
            <person name="Miller A.N."/>
            <person name="Grigoriev I.V."/>
            <person name="Debuchy R."/>
            <person name="Gladieux P."/>
            <person name="Hiltunen Thoren M."/>
            <person name="Johannesson H."/>
        </authorList>
    </citation>
    <scope>NUCLEOTIDE SEQUENCE [LARGE SCALE GENOMIC DNA]</scope>
    <source>
        <strain evidence="5">CBS 340.73</strain>
    </source>
</reference>
<keyword evidence="2" id="KW-0812">Transmembrane</keyword>
<keyword evidence="2" id="KW-0472">Membrane</keyword>
<dbReference type="Proteomes" id="UP001303473">
    <property type="component" value="Unassembled WGS sequence"/>
</dbReference>
<dbReference type="Gene3D" id="3.20.20.140">
    <property type="entry name" value="Metal-dependent hydrolases"/>
    <property type="match status" value="2"/>
</dbReference>
<keyword evidence="1" id="KW-0378">Hydrolase</keyword>
<dbReference type="SUPFAM" id="SSF51338">
    <property type="entry name" value="Composite domain of metallo-dependent hydrolases"/>
    <property type="match status" value="1"/>
</dbReference>
<dbReference type="AlphaFoldDB" id="A0AAN6MWJ0"/>
<dbReference type="InterPro" id="IPR032466">
    <property type="entry name" value="Metal_Hydrolase"/>
</dbReference>
<accession>A0AAN6MWJ0</accession>
<dbReference type="InterPro" id="IPR011059">
    <property type="entry name" value="Metal-dep_hydrolase_composite"/>
</dbReference>
<dbReference type="PANTHER" id="PTHR11113">
    <property type="entry name" value="N-ACETYLGLUCOSAMINE-6-PHOSPHATE DEACETYLASE"/>
    <property type="match status" value="1"/>
</dbReference>
<dbReference type="EMBL" id="MU854057">
    <property type="protein sequence ID" value="KAK3933853.1"/>
    <property type="molecule type" value="Genomic_DNA"/>
</dbReference>
<name>A0AAN6MWJ0_9PEZI</name>
<evidence type="ECO:0000259" key="3">
    <source>
        <dbReference type="Pfam" id="PF07969"/>
    </source>
</evidence>
<evidence type="ECO:0000313" key="5">
    <source>
        <dbReference type="Proteomes" id="UP001303473"/>
    </source>
</evidence>
<comment type="caution">
    <text evidence="4">The sequence shown here is derived from an EMBL/GenBank/DDBJ whole genome shotgun (WGS) entry which is preliminary data.</text>
</comment>
<proteinExistence type="predicted"/>
<evidence type="ECO:0000256" key="1">
    <source>
        <dbReference type="ARBA" id="ARBA00022801"/>
    </source>
</evidence>
<evidence type="ECO:0000256" key="2">
    <source>
        <dbReference type="SAM" id="Phobius"/>
    </source>
</evidence>
<dbReference type="Pfam" id="PF07969">
    <property type="entry name" value="Amidohydro_3"/>
    <property type="match status" value="1"/>
</dbReference>
<evidence type="ECO:0000313" key="4">
    <source>
        <dbReference type="EMBL" id="KAK3933853.1"/>
    </source>
</evidence>
<sequence>MYEKSGLPPYSAAAPELPPGRRRVMRRRPRGLKLLAFACLVFIAYAQWRQFTQLPPSSHANAKITVNGLSVKKLQEDLATCSKLRQKPQNPIGAGRDRNARYIDGHAPTLIKNATTWVGEPTEGTPPEDARKGKGYQWISADVFLEHGLVKRVESAIAASELPKDTTVFDAKGRPLTAGIIDMHSHAGVDSLPELRGNEDTNEMSDDITPYVRSIDGIQPDDHQVQIIKSGGVTTSLILPGSGNNMGGEAFVIKMATGKPDGRNETSAADMLADPDRNWRYIKMACGENPKRVYGKAGEHGPTSRLGESWRFRHAFEAASKLVREQDDWCDAAAARGVENMKDYLPSELRWESLGALLRGQVHLNTHCYTIPDLEAFVDHSNEFKFKIRAFHHAHQTYLVPEILKRAYGEDPPAAALFADNMWYKAEAYVGSEYAGKILYDNGLTPIYVSDNPVINAQHVLFEAAKAYKYGLPYHAALASVTTAPAERLGLGQRLGKIKPGFDADVVVWDSDPLSVGATPVQVWIDGTAQYEHPVELDKPAAELITPDESLAEMAEEPVVLEDVIFKGIMNLPASVNRNDPPPEHGWTLVVSKGKWACFGSCRIEAALAASSNVPVIRLRNGYLTESLTAFGSTLGLNEIDAEKDTDNGADVDVFSRGEDGLVLDGKKLRVAHKYGVTKAISAPKFTSGGTHHGTSVGFLTGAETPLEEGAVFASDVAVHYTLGLSAKRGERTPSISAAVGAFRHKLLEAARSLNETHKDQYSESAFLQGVVNGSMPLVITVHSADMIANVLKIKAEVEKATKKMIRMAIIGGAESWLLAKELAAAKVGVVLAPFQSYASTWDQRRALPGAPLTNGTAIDILLDAGVVTAIGLEEDWLVRDLGLLAGVAYKNGGGRLSENDALDLVSGNVYRMLGLKQPKVLDGHFVIHEGSPLEIGSRVKGVSDGRGVVSVFEKL</sequence>